<dbReference type="SMART" id="SM00064">
    <property type="entry name" value="FYVE"/>
    <property type="match status" value="1"/>
</dbReference>
<evidence type="ECO:0000256" key="2">
    <source>
        <dbReference type="ARBA" id="ARBA00022771"/>
    </source>
</evidence>
<evidence type="ECO:0000256" key="5">
    <source>
        <dbReference type="SAM" id="MobiDB-lite"/>
    </source>
</evidence>
<proteinExistence type="predicted"/>
<dbReference type="InterPro" id="IPR013083">
    <property type="entry name" value="Znf_RING/FYVE/PHD"/>
</dbReference>
<name>A0A7S3G4W1_9EUKA</name>
<dbReference type="PROSITE" id="PS50178">
    <property type="entry name" value="ZF_FYVE"/>
    <property type="match status" value="1"/>
</dbReference>
<gene>
    <name evidence="7" type="ORF">PBIL07802_LOCUS8755</name>
</gene>
<evidence type="ECO:0000256" key="4">
    <source>
        <dbReference type="PROSITE-ProRule" id="PRU00091"/>
    </source>
</evidence>
<evidence type="ECO:0000256" key="1">
    <source>
        <dbReference type="ARBA" id="ARBA00022723"/>
    </source>
</evidence>
<dbReference type="Gene3D" id="3.30.40.10">
    <property type="entry name" value="Zinc/RING finger domain, C3HC4 (zinc finger)"/>
    <property type="match status" value="1"/>
</dbReference>
<dbReference type="GO" id="GO:0008270">
    <property type="term" value="F:zinc ion binding"/>
    <property type="evidence" value="ECO:0007669"/>
    <property type="project" value="UniProtKB-KW"/>
</dbReference>
<accession>A0A7S3G4W1</accession>
<protein>
    <recommendedName>
        <fullName evidence="6">FYVE-type domain-containing protein</fullName>
    </recommendedName>
</protein>
<dbReference type="InterPro" id="IPR011011">
    <property type="entry name" value="Znf_FYVE_PHD"/>
</dbReference>
<keyword evidence="3" id="KW-0862">Zinc</keyword>
<keyword evidence="1" id="KW-0479">Metal-binding</keyword>
<sequence length="222" mass="25222">MGGSLTRVELEGKVKAIGKQLWVHDELCDDCHNCQKPFTLVRRRHHCRICGNIYCRQCSNMSCEASNRAENVRVCILCVAEYEEESKTRTTSFNFESLSKAGTVVEVQYETDGEWVVGVVANGDFVEDIPHVGFLRKLEDDSHEFMLWPLEAYFIALKRVRVPHSPYPDGEEGVKEEEVVLDSQSDRSDDEGDGKKVEDMTVPELVAALRKCIAEEEREMTS</sequence>
<keyword evidence="2 4" id="KW-0863">Zinc-finger</keyword>
<dbReference type="Pfam" id="PF01363">
    <property type="entry name" value="FYVE"/>
    <property type="match status" value="1"/>
</dbReference>
<feature type="region of interest" description="Disordered" evidence="5">
    <location>
        <begin position="166"/>
        <end position="201"/>
    </location>
</feature>
<dbReference type="InterPro" id="IPR052113">
    <property type="entry name" value="FYVE-type_Zinc_Finger"/>
</dbReference>
<dbReference type="InterPro" id="IPR000306">
    <property type="entry name" value="Znf_FYVE"/>
</dbReference>
<dbReference type="EMBL" id="HBIB01013338">
    <property type="protein sequence ID" value="CAE0246570.1"/>
    <property type="molecule type" value="Transcribed_RNA"/>
</dbReference>
<reference evidence="7" key="1">
    <citation type="submission" date="2021-01" db="EMBL/GenBank/DDBJ databases">
        <authorList>
            <person name="Corre E."/>
            <person name="Pelletier E."/>
            <person name="Niang G."/>
            <person name="Scheremetjew M."/>
            <person name="Finn R."/>
            <person name="Kale V."/>
            <person name="Holt S."/>
            <person name="Cochrane G."/>
            <person name="Meng A."/>
            <person name="Brown T."/>
            <person name="Cohen L."/>
        </authorList>
    </citation>
    <scope>NUCLEOTIDE SEQUENCE</scope>
    <source>
        <strain evidence="7">NIES-2562</strain>
    </source>
</reference>
<organism evidence="7">
    <name type="scientific">Palpitomonas bilix</name>
    <dbReference type="NCBI Taxonomy" id="652834"/>
    <lineage>
        <taxon>Eukaryota</taxon>
        <taxon>Eukaryota incertae sedis</taxon>
    </lineage>
</organism>
<evidence type="ECO:0000256" key="3">
    <source>
        <dbReference type="ARBA" id="ARBA00022833"/>
    </source>
</evidence>
<dbReference type="PANTHER" id="PTHR39490:SF8">
    <property type="entry name" value="ZINC FINGER FYVE DOMAIN-CONTAINING PROTEIN 21"/>
    <property type="match status" value="1"/>
</dbReference>
<feature type="domain" description="FYVE-type" evidence="6">
    <location>
        <begin position="25"/>
        <end position="83"/>
    </location>
</feature>
<dbReference type="AlphaFoldDB" id="A0A7S3G4W1"/>
<dbReference type="PANTHER" id="PTHR39490">
    <property type="entry name" value="ARRESTIN DOMAIN-CONTAINING PROTEIN D"/>
    <property type="match status" value="1"/>
</dbReference>
<evidence type="ECO:0000259" key="6">
    <source>
        <dbReference type="PROSITE" id="PS50178"/>
    </source>
</evidence>
<dbReference type="InterPro" id="IPR017455">
    <property type="entry name" value="Znf_FYVE-rel"/>
</dbReference>
<evidence type="ECO:0000313" key="7">
    <source>
        <dbReference type="EMBL" id="CAE0246570.1"/>
    </source>
</evidence>
<dbReference type="SUPFAM" id="SSF57903">
    <property type="entry name" value="FYVE/PHD zinc finger"/>
    <property type="match status" value="1"/>
</dbReference>